<organism evidence="1 2">
    <name type="scientific">Cryptolaemus montrouzieri</name>
    <dbReference type="NCBI Taxonomy" id="559131"/>
    <lineage>
        <taxon>Eukaryota</taxon>
        <taxon>Metazoa</taxon>
        <taxon>Ecdysozoa</taxon>
        <taxon>Arthropoda</taxon>
        <taxon>Hexapoda</taxon>
        <taxon>Insecta</taxon>
        <taxon>Pterygota</taxon>
        <taxon>Neoptera</taxon>
        <taxon>Endopterygota</taxon>
        <taxon>Coleoptera</taxon>
        <taxon>Polyphaga</taxon>
        <taxon>Cucujiformia</taxon>
        <taxon>Coccinelloidea</taxon>
        <taxon>Coccinellidae</taxon>
        <taxon>Scymninae</taxon>
        <taxon>Scymnini</taxon>
        <taxon>Cryptolaemus</taxon>
    </lineage>
</organism>
<name>A0ABD2MSF2_9CUCU</name>
<comment type="caution">
    <text evidence="1">The sequence shown here is derived from an EMBL/GenBank/DDBJ whole genome shotgun (WGS) entry which is preliminary data.</text>
</comment>
<proteinExistence type="predicted"/>
<sequence length="95" mass="11236">MDEEYWNLGSIEKPWRFVDNSTEVIVPKARYVKIDFEGNRVQFECEHVNAYDFMSPGRKITVCKLFFINTLAINNRPIETAMKKKIKIQTLYQEG</sequence>
<protein>
    <submittedName>
        <fullName evidence="1">Uncharacterized protein</fullName>
    </submittedName>
</protein>
<accession>A0ABD2MSF2</accession>
<reference evidence="1 2" key="1">
    <citation type="journal article" date="2021" name="BMC Biol.">
        <title>Horizontally acquired antibacterial genes associated with adaptive radiation of ladybird beetles.</title>
        <authorList>
            <person name="Li H.S."/>
            <person name="Tang X.F."/>
            <person name="Huang Y.H."/>
            <person name="Xu Z.Y."/>
            <person name="Chen M.L."/>
            <person name="Du X.Y."/>
            <person name="Qiu B.Y."/>
            <person name="Chen P.T."/>
            <person name="Zhang W."/>
            <person name="Slipinski A."/>
            <person name="Escalona H.E."/>
            <person name="Waterhouse R.M."/>
            <person name="Zwick A."/>
            <person name="Pang H."/>
        </authorList>
    </citation>
    <scope>NUCLEOTIDE SEQUENCE [LARGE SCALE GENOMIC DNA]</scope>
    <source>
        <strain evidence="1">SYSU2018</strain>
    </source>
</reference>
<dbReference type="EMBL" id="JABFTP020000021">
    <property type="protein sequence ID" value="KAL3269358.1"/>
    <property type="molecule type" value="Genomic_DNA"/>
</dbReference>
<dbReference type="AlphaFoldDB" id="A0ABD2MSF2"/>
<dbReference type="Proteomes" id="UP001516400">
    <property type="component" value="Unassembled WGS sequence"/>
</dbReference>
<evidence type="ECO:0000313" key="1">
    <source>
        <dbReference type="EMBL" id="KAL3269358.1"/>
    </source>
</evidence>
<gene>
    <name evidence="1" type="ORF">HHI36_008430</name>
</gene>
<evidence type="ECO:0000313" key="2">
    <source>
        <dbReference type="Proteomes" id="UP001516400"/>
    </source>
</evidence>
<keyword evidence="2" id="KW-1185">Reference proteome</keyword>